<comment type="similarity">
    <text evidence="2">Belongs to the SusD family.</text>
</comment>
<dbReference type="CDD" id="cd08977">
    <property type="entry name" value="SusD"/>
    <property type="match status" value="1"/>
</dbReference>
<sequence length="471" mass="51959">MKVKSILNIIRVCLALLLFLAVQGCRKFVEVPPPPTQLSSGSVFADDASAAAAVTSIYTNMSAKGITDGPTCLSLLMGGYADEYVNYSSYGAWAPYCKDAPEGNSPGFLEMYQRIYQVNTALSGLNASNTLTPVIKSQLIGEVSFMRAFFYFYLVNLYGDVPLMLTGDPSINSKIGRTNKNKVYDQIIKDLTVAKNSLQDEYRTGGGVASVERIRPNKSTAIALLARVYLYKSDWNNAEVASTSVISNTSLYSLVTLNAVFKKNSNESIFQIQAVNVPNTSNLITQYLIIRPNYTPTNNAALMLISPQLQNALQTNGGQRFTSWVGQYTANATTYYYANKYQSVLTVQPNTEYMTVLRLSEQYLIRAEARFQQGNVDGAKSDLMAIRQRAGLGPVTTTDILDAIHKERQVELFGEWGDRWFDLKRSGQVNSVMSAVAVSKGVTWADYKTLFPIPQTEIDLNPALLPNNSGY</sequence>
<gene>
    <name evidence="8" type="ORF">FO440_22380</name>
</gene>
<dbReference type="RefSeq" id="WP_144250545.1">
    <property type="nucleotide sequence ID" value="NZ_VLPK01000006.1"/>
</dbReference>
<evidence type="ECO:0000313" key="9">
    <source>
        <dbReference type="Proteomes" id="UP000318733"/>
    </source>
</evidence>
<reference evidence="8 9" key="1">
    <citation type="submission" date="2019-07" db="EMBL/GenBank/DDBJ databases">
        <authorList>
            <person name="Huq M.A."/>
        </authorList>
    </citation>
    <scope>NUCLEOTIDE SEQUENCE [LARGE SCALE GENOMIC DNA]</scope>
    <source>
        <strain evidence="8 9">MAH-19</strain>
    </source>
</reference>
<dbReference type="PROSITE" id="PS51257">
    <property type="entry name" value="PROKAR_LIPOPROTEIN"/>
    <property type="match status" value="1"/>
</dbReference>
<dbReference type="Gene3D" id="1.25.40.390">
    <property type="match status" value="1"/>
</dbReference>
<evidence type="ECO:0000256" key="2">
    <source>
        <dbReference type="ARBA" id="ARBA00006275"/>
    </source>
</evidence>
<dbReference type="InterPro" id="IPR011990">
    <property type="entry name" value="TPR-like_helical_dom_sf"/>
</dbReference>
<evidence type="ECO:0000256" key="5">
    <source>
        <dbReference type="ARBA" id="ARBA00023237"/>
    </source>
</evidence>
<evidence type="ECO:0000259" key="6">
    <source>
        <dbReference type="Pfam" id="PF07980"/>
    </source>
</evidence>
<comment type="caution">
    <text evidence="8">The sequence shown here is derived from an EMBL/GenBank/DDBJ whole genome shotgun (WGS) entry which is preliminary data.</text>
</comment>
<feature type="domain" description="RagB/SusD" evidence="6">
    <location>
        <begin position="327"/>
        <end position="471"/>
    </location>
</feature>
<dbReference type="OrthoDB" id="621570at2"/>
<evidence type="ECO:0000259" key="7">
    <source>
        <dbReference type="Pfam" id="PF14322"/>
    </source>
</evidence>
<dbReference type="InterPro" id="IPR033985">
    <property type="entry name" value="SusD-like_N"/>
</dbReference>
<dbReference type="Proteomes" id="UP000318733">
    <property type="component" value="Unassembled WGS sequence"/>
</dbReference>
<proteinExistence type="inferred from homology"/>
<keyword evidence="3" id="KW-0732">Signal</keyword>
<dbReference type="Pfam" id="PF07980">
    <property type="entry name" value="SusD_RagB"/>
    <property type="match status" value="1"/>
</dbReference>
<keyword evidence="5" id="KW-0998">Cell outer membrane</keyword>
<name>A0A556M9L9_9SPHI</name>
<dbReference type="Pfam" id="PF14322">
    <property type="entry name" value="SusD-like_3"/>
    <property type="match status" value="1"/>
</dbReference>
<dbReference type="GO" id="GO:0009279">
    <property type="term" value="C:cell outer membrane"/>
    <property type="evidence" value="ECO:0007669"/>
    <property type="project" value="UniProtKB-SubCell"/>
</dbReference>
<dbReference type="InterPro" id="IPR012944">
    <property type="entry name" value="SusD_RagB_dom"/>
</dbReference>
<protein>
    <submittedName>
        <fullName evidence="8">RagB/SusD family nutrient uptake outer membrane protein</fullName>
    </submittedName>
</protein>
<dbReference type="AlphaFoldDB" id="A0A556M9L9"/>
<accession>A0A556M9L9</accession>
<dbReference type="EMBL" id="VLPK01000006">
    <property type="protein sequence ID" value="TSJ36578.1"/>
    <property type="molecule type" value="Genomic_DNA"/>
</dbReference>
<keyword evidence="9" id="KW-1185">Reference proteome</keyword>
<evidence type="ECO:0000256" key="1">
    <source>
        <dbReference type="ARBA" id="ARBA00004442"/>
    </source>
</evidence>
<feature type="domain" description="SusD-like N-terminal" evidence="7">
    <location>
        <begin position="108"/>
        <end position="230"/>
    </location>
</feature>
<organism evidence="8 9">
    <name type="scientific">Mucilaginibacter corticis</name>
    <dbReference type="NCBI Taxonomy" id="2597670"/>
    <lineage>
        <taxon>Bacteria</taxon>
        <taxon>Pseudomonadati</taxon>
        <taxon>Bacteroidota</taxon>
        <taxon>Sphingobacteriia</taxon>
        <taxon>Sphingobacteriales</taxon>
        <taxon>Sphingobacteriaceae</taxon>
        <taxon>Mucilaginibacter</taxon>
    </lineage>
</organism>
<evidence type="ECO:0000313" key="8">
    <source>
        <dbReference type="EMBL" id="TSJ36578.1"/>
    </source>
</evidence>
<evidence type="ECO:0000256" key="3">
    <source>
        <dbReference type="ARBA" id="ARBA00022729"/>
    </source>
</evidence>
<comment type="subcellular location">
    <subcellularLocation>
        <location evidence="1">Cell outer membrane</location>
    </subcellularLocation>
</comment>
<evidence type="ECO:0000256" key="4">
    <source>
        <dbReference type="ARBA" id="ARBA00023136"/>
    </source>
</evidence>
<keyword evidence="4" id="KW-0472">Membrane</keyword>
<dbReference type="SUPFAM" id="SSF48452">
    <property type="entry name" value="TPR-like"/>
    <property type="match status" value="1"/>
</dbReference>